<reference evidence="3" key="2">
    <citation type="submission" date="2021-04" db="EMBL/GenBank/DDBJ databases">
        <authorList>
            <person name="Gilroy R."/>
        </authorList>
    </citation>
    <scope>NUCLEOTIDE SEQUENCE</scope>
    <source>
        <strain evidence="3">CHK191-13928</strain>
    </source>
</reference>
<protein>
    <submittedName>
        <fullName evidence="3">Helix-turn-helix domain-containing protein</fullName>
    </submittedName>
</protein>
<dbReference type="Proteomes" id="UP000886721">
    <property type="component" value="Unassembled WGS sequence"/>
</dbReference>
<dbReference type="InterPro" id="IPR001387">
    <property type="entry name" value="Cro/C1-type_HTH"/>
</dbReference>
<dbReference type="SMART" id="SM00530">
    <property type="entry name" value="HTH_XRE"/>
    <property type="match status" value="1"/>
</dbReference>
<dbReference type="GO" id="GO:0003677">
    <property type="term" value="F:DNA binding"/>
    <property type="evidence" value="ECO:0007669"/>
    <property type="project" value="UniProtKB-KW"/>
</dbReference>
<evidence type="ECO:0000313" key="4">
    <source>
        <dbReference type="Proteomes" id="UP000886721"/>
    </source>
</evidence>
<reference evidence="3" key="1">
    <citation type="journal article" date="2021" name="PeerJ">
        <title>Extensive microbial diversity within the chicken gut microbiome revealed by metagenomics and culture.</title>
        <authorList>
            <person name="Gilroy R."/>
            <person name="Ravi A."/>
            <person name="Getino M."/>
            <person name="Pursley I."/>
            <person name="Horton D.L."/>
            <person name="Alikhan N.F."/>
            <person name="Baker D."/>
            <person name="Gharbi K."/>
            <person name="Hall N."/>
            <person name="Watson M."/>
            <person name="Adriaenssens E.M."/>
            <person name="Foster-Nyarko E."/>
            <person name="Jarju S."/>
            <person name="Secka A."/>
            <person name="Antonio M."/>
            <person name="Oren A."/>
            <person name="Chaudhuri R.R."/>
            <person name="La Ragione R."/>
            <person name="Hildebrand F."/>
            <person name="Pallen M.J."/>
        </authorList>
    </citation>
    <scope>NUCLEOTIDE SEQUENCE</scope>
    <source>
        <strain evidence="3">CHK191-13928</strain>
    </source>
</reference>
<dbReference type="Gene3D" id="1.10.260.40">
    <property type="entry name" value="lambda repressor-like DNA-binding domains"/>
    <property type="match status" value="1"/>
</dbReference>
<dbReference type="PROSITE" id="PS50943">
    <property type="entry name" value="HTH_CROC1"/>
    <property type="match status" value="1"/>
</dbReference>
<evidence type="ECO:0000313" key="3">
    <source>
        <dbReference type="EMBL" id="HIX66688.1"/>
    </source>
</evidence>
<comment type="caution">
    <text evidence="3">The sequence shown here is derived from an EMBL/GenBank/DDBJ whole genome shotgun (WGS) entry which is preliminary data.</text>
</comment>
<feature type="domain" description="HTH cro/C1-type" evidence="2">
    <location>
        <begin position="10"/>
        <end position="64"/>
    </location>
</feature>
<dbReference type="AlphaFoldDB" id="A0A9D2B8B9"/>
<proteinExistence type="predicted"/>
<gene>
    <name evidence="3" type="ORF">H9735_01030</name>
</gene>
<dbReference type="Pfam" id="PF01381">
    <property type="entry name" value="HTH_3"/>
    <property type="match status" value="1"/>
</dbReference>
<dbReference type="SUPFAM" id="SSF47413">
    <property type="entry name" value="lambda repressor-like DNA-binding domains"/>
    <property type="match status" value="1"/>
</dbReference>
<evidence type="ECO:0000256" key="1">
    <source>
        <dbReference type="ARBA" id="ARBA00023125"/>
    </source>
</evidence>
<dbReference type="InterPro" id="IPR010982">
    <property type="entry name" value="Lambda_DNA-bd_dom_sf"/>
</dbReference>
<accession>A0A9D2B8B9</accession>
<sequence>MDFLNFSKNLIRLRQERNLTQEQLANFIGVTKASVSKWENKQSLPDLMILPKLSALFDISIDELLGYNAQLSKEESRKIYHDLADDFANQPFDVVLEKSQKLVKQYYSCYRFLFQIAALWTNHFMLADIDSKQKKVLTDAVDLCSHIVENSKDMGLRNDALSLKSYLYLFLGTPKKTIEILEELQNPYSLGSQSDAVLIDAYCNMGELDKANSFSQIRMFTYLLNFMSISTKYLSLHLKDVSICEETIARMEELIRIYHLDELHPSSVISFKIQCAVFYALHEKKREALQMLDQYVRYMKLLLKDDQNLLHGDAYFTALEPWFESADLGSAAPRNKKVIFESGMSIFHNPLLQSLETEPKYQELKKIMSFIGGNL</sequence>
<name>A0A9D2B8B9_9FIRM</name>
<evidence type="ECO:0000259" key="2">
    <source>
        <dbReference type="PROSITE" id="PS50943"/>
    </source>
</evidence>
<organism evidence="3 4">
    <name type="scientific">Candidatus Anaerostipes excrementavium</name>
    <dbReference type="NCBI Taxonomy" id="2838463"/>
    <lineage>
        <taxon>Bacteria</taxon>
        <taxon>Bacillati</taxon>
        <taxon>Bacillota</taxon>
        <taxon>Clostridia</taxon>
        <taxon>Lachnospirales</taxon>
        <taxon>Lachnospiraceae</taxon>
        <taxon>Anaerostipes</taxon>
    </lineage>
</organism>
<dbReference type="EMBL" id="DXEM01000004">
    <property type="protein sequence ID" value="HIX66688.1"/>
    <property type="molecule type" value="Genomic_DNA"/>
</dbReference>
<dbReference type="CDD" id="cd00093">
    <property type="entry name" value="HTH_XRE"/>
    <property type="match status" value="1"/>
</dbReference>
<keyword evidence="1" id="KW-0238">DNA-binding</keyword>
<dbReference type="PANTHER" id="PTHR46558">
    <property type="entry name" value="TRACRIPTIONAL REGULATORY PROTEIN-RELATED-RELATED"/>
    <property type="match status" value="1"/>
</dbReference>
<dbReference type="PANTHER" id="PTHR46558:SF11">
    <property type="entry name" value="HTH-TYPE TRANSCRIPTIONAL REGULATOR XRE"/>
    <property type="match status" value="1"/>
</dbReference>